<keyword evidence="5" id="KW-1185">Reference proteome</keyword>
<dbReference type="Pfam" id="PF13400">
    <property type="entry name" value="Tad"/>
    <property type="match status" value="1"/>
</dbReference>
<evidence type="ECO:0000256" key="2">
    <source>
        <dbReference type="SAM" id="Phobius"/>
    </source>
</evidence>
<keyword evidence="2" id="KW-0812">Transmembrane</keyword>
<gene>
    <name evidence="4" type="ORF">NCTC11636_01506</name>
</gene>
<dbReference type="InterPro" id="IPR028087">
    <property type="entry name" value="Tad_N"/>
</dbReference>
<dbReference type="Proteomes" id="UP000266895">
    <property type="component" value="Chromosome"/>
</dbReference>
<keyword evidence="4" id="KW-0547">Nucleotide-binding</keyword>
<dbReference type="GO" id="GO:0004386">
    <property type="term" value="F:helicase activity"/>
    <property type="evidence" value="ECO:0007669"/>
    <property type="project" value="UniProtKB-KW"/>
</dbReference>
<keyword evidence="2" id="KW-0472">Membrane</keyword>
<reference evidence="4 5" key="1">
    <citation type="submission" date="2018-12" db="EMBL/GenBank/DDBJ databases">
        <authorList>
            <consortium name="Pathogen Informatics"/>
        </authorList>
    </citation>
    <scope>NUCLEOTIDE SEQUENCE [LARGE SCALE GENOMIC DNA]</scope>
    <source>
        <strain evidence="4 5">NCTC11636</strain>
    </source>
</reference>
<dbReference type="AlphaFoldDB" id="A0A448HH54"/>
<dbReference type="OrthoDB" id="3260915at2"/>
<keyword evidence="4" id="KW-0378">Hydrolase</keyword>
<evidence type="ECO:0000313" key="5">
    <source>
        <dbReference type="Proteomes" id="UP000266895"/>
    </source>
</evidence>
<evidence type="ECO:0000313" key="4">
    <source>
        <dbReference type="EMBL" id="VEG28374.1"/>
    </source>
</evidence>
<keyword evidence="2" id="KW-1133">Transmembrane helix</keyword>
<dbReference type="InterPro" id="IPR021202">
    <property type="entry name" value="Rv3654c-like"/>
</dbReference>
<feature type="transmembrane region" description="Helical" evidence="2">
    <location>
        <begin position="30"/>
        <end position="50"/>
    </location>
</feature>
<feature type="domain" description="Putative Flp pilus-assembly TadG-like N-terminal" evidence="3">
    <location>
        <begin position="26"/>
        <end position="73"/>
    </location>
</feature>
<dbReference type="KEGG" id="ahw:NCTC11636_01506"/>
<dbReference type="RefSeq" id="WP_126382572.1">
    <property type="nucleotide sequence ID" value="NZ_LR134350.1"/>
</dbReference>
<dbReference type="EMBL" id="LR134350">
    <property type="protein sequence ID" value="VEG28374.1"/>
    <property type="molecule type" value="Genomic_DNA"/>
</dbReference>
<protein>
    <submittedName>
        <fullName evidence="4">Helicase/secretion neighborhood TadE-like protein</fullName>
    </submittedName>
</protein>
<sequence>MTVGSLGPKDALADGGARGRRPEDRGSGTVLALGVIGVLVALALAVTALIEAQSAAGRARGAADLAALAGATALHSVLAPGDPCATAERVARANGAGVDACRMDGQDVIVSVVVDTRVLGVARQARASARAGPVPDAP</sequence>
<evidence type="ECO:0000256" key="1">
    <source>
        <dbReference type="SAM" id="MobiDB-lite"/>
    </source>
</evidence>
<organism evidence="4 5">
    <name type="scientific">Actinomyces howellii</name>
    <dbReference type="NCBI Taxonomy" id="52771"/>
    <lineage>
        <taxon>Bacteria</taxon>
        <taxon>Bacillati</taxon>
        <taxon>Actinomycetota</taxon>
        <taxon>Actinomycetes</taxon>
        <taxon>Actinomycetales</taxon>
        <taxon>Actinomycetaceae</taxon>
        <taxon>Actinomyces</taxon>
    </lineage>
</organism>
<evidence type="ECO:0000259" key="3">
    <source>
        <dbReference type="Pfam" id="PF13400"/>
    </source>
</evidence>
<accession>A0A448HH54</accession>
<proteinExistence type="predicted"/>
<keyword evidence="4" id="KW-0347">Helicase</keyword>
<feature type="region of interest" description="Disordered" evidence="1">
    <location>
        <begin position="1"/>
        <end position="24"/>
    </location>
</feature>
<keyword evidence="4" id="KW-0067">ATP-binding</keyword>
<dbReference type="NCBIfam" id="TIGR03816">
    <property type="entry name" value="tadE_like_DECH"/>
    <property type="match status" value="1"/>
</dbReference>
<name>A0A448HH54_9ACTO</name>